<keyword evidence="4" id="KW-1185">Reference proteome</keyword>
<feature type="transmembrane region" description="Helical" evidence="2">
    <location>
        <begin position="163"/>
        <end position="181"/>
    </location>
</feature>
<organism evidence="3 4">
    <name type="scientific">Kineosphaera limosa NBRC 100340</name>
    <dbReference type="NCBI Taxonomy" id="1184609"/>
    <lineage>
        <taxon>Bacteria</taxon>
        <taxon>Bacillati</taxon>
        <taxon>Actinomycetota</taxon>
        <taxon>Actinomycetes</taxon>
        <taxon>Micrococcales</taxon>
        <taxon>Dermatophilaceae</taxon>
        <taxon>Kineosphaera</taxon>
    </lineage>
</organism>
<gene>
    <name evidence="3" type="ORF">KILIM_052_00360</name>
</gene>
<protein>
    <submittedName>
        <fullName evidence="3">Uncharacterized protein</fullName>
    </submittedName>
</protein>
<dbReference type="Proteomes" id="UP000008366">
    <property type="component" value="Unassembled WGS sequence"/>
</dbReference>
<accession>K6VL50</accession>
<evidence type="ECO:0000313" key="4">
    <source>
        <dbReference type="Proteomes" id="UP000008366"/>
    </source>
</evidence>
<name>K6VL50_9MICO</name>
<dbReference type="eggNOG" id="ENOG5032V4A">
    <property type="taxonomic scope" value="Bacteria"/>
</dbReference>
<feature type="transmembrane region" description="Helical" evidence="2">
    <location>
        <begin position="136"/>
        <end position="157"/>
    </location>
</feature>
<feature type="compositionally biased region" description="Basic and acidic residues" evidence="1">
    <location>
        <begin position="27"/>
        <end position="40"/>
    </location>
</feature>
<feature type="compositionally biased region" description="Low complexity" evidence="1">
    <location>
        <begin position="73"/>
        <end position="89"/>
    </location>
</feature>
<keyword evidence="2" id="KW-0812">Transmembrane</keyword>
<dbReference type="STRING" id="1184609.KILIM_052_00360"/>
<evidence type="ECO:0000313" key="3">
    <source>
        <dbReference type="EMBL" id="GAB96938.1"/>
    </source>
</evidence>
<feature type="region of interest" description="Disordered" evidence="1">
    <location>
        <begin position="27"/>
        <end position="129"/>
    </location>
</feature>
<comment type="caution">
    <text evidence="3">The sequence shown here is derived from an EMBL/GenBank/DDBJ whole genome shotgun (WGS) entry which is preliminary data.</text>
</comment>
<sequence length="199" mass="21470">MPDRPEDPRDEPALTESDYADRFADIVANWHHDPGHRRDPNAPPFEPVEQHLEPGEQGSGATPDRPRDDATDDPTGPLAADADPPSSASWRESDRSVSAVFGQGAEQPGWRSYSPPEEPDEDFVPPPPRPLPAGDLGFWGALIGLIGGPLWLVYIAVTSGPRLYAGLAIALSVAGFAILVARLPKREQRDEDDDDGAIV</sequence>
<dbReference type="AlphaFoldDB" id="K6VL50"/>
<proteinExistence type="predicted"/>
<dbReference type="RefSeq" id="WP_006593470.1">
    <property type="nucleotide sequence ID" value="NZ_BAHD01000052.1"/>
</dbReference>
<keyword evidence="2" id="KW-1133">Transmembrane helix</keyword>
<evidence type="ECO:0000256" key="2">
    <source>
        <dbReference type="SAM" id="Phobius"/>
    </source>
</evidence>
<dbReference type="OrthoDB" id="4867773at2"/>
<dbReference type="EMBL" id="BAHD01000052">
    <property type="protein sequence ID" value="GAB96938.1"/>
    <property type="molecule type" value="Genomic_DNA"/>
</dbReference>
<evidence type="ECO:0000256" key="1">
    <source>
        <dbReference type="SAM" id="MobiDB-lite"/>
    </source>
</evidence>
<keyword evidence="2" id="KW-0472">Membrane</keyword>
<reference evidence="3 4" key="1">
    <citation type="submission" date="2012-08" db="EMBL/GenBank/DDBJ databases">
        <title>Whole genome shotgun sequence of Kineosphaera limosa NBRC 100340.</title>
        <authorList>
            <person name="Yoshida I."/>
            <person name="Isaki S."/>
            <person name="Hosoyama A."/>
            <person name="Tsuchikane K."/>
            <person name="Katsumata H."/>
            <person name="Ando Y."/>
            <person name="Ohji S."/>
            <person name="Hamada M."/>
            <person name="Tamura T."/>
            <person name="Yamazoe A."/>
            <person name="Yamazaki S."/>
            <person name="Fujita N."/>
        </authorList>
    </citation>
    <scope>NUCLEOTIDE SEQUENCE [LARGE SCALE GENOMIC DNA]</scope>
    <source>
        <strain evidence="3 4">NBRC 100340</strain>
    </source>
</reference>